<evidence type="ECO:0000256" key="8">
    <source>
        <dbReference type="ARBA" id="ARBA00047848"/>
    </source>
</evidence>
<dbReference type="PIRSF" id="PIRSF001500">
    <property type="entry name" value="Chor_mut_pdt_Ppr"/>
    <property type="match status" value="1"/>
</dbReference>
<dbReference type="FunFam" id="3.40.190.10:FF:000064">
    <property type="entry name" value="Prephenate dehydratase"/>
    <property type="match status" value="1"/>
</dbReference>
<dbReference type="CDD" id="cd13633">
    <property type="entry name" value="PBP2_Sa-PDT_like"/>
    <property type="match status" value="1"/>
</dbReference>
<dbReference type="Pfam" id="PF01842">
    <property type="entry name" value="ACT"/>
    <property type="match status" value="1"/>
</dbReference>
<dbReference type="InterPro" id="IPR001086">
    <property type="entry name" value="Preph_deHydtase"/>
</dbReference>
<protein>
    <recommendedName>
        <fullName evidence="3">Prephenate dehydratase</fullName>
        <ecNumber evidence="2">4.2.1.51</ecNumber>
    </recommendedName>
</protein>
<dbReference type="PROSITE" id="PS00857">
    <property type="entry name" value="PREPHENATE_DEHYDR_1"/>
    <property type="match status" value="1"/>
</dbReference>
<dbReference type="Pfam" id="PF00800">
    <property type="entry name" value="PDT"/>
    <property type="match status" value="1"/>
</dbReference>
<dbReference type="GO" id="GO:0009094">
    <property type="term" value="P:L-phenylalanine biosynthetic process"/>
    <property type="evidence" value="ECO:0007669"/>
    <property type="project" value="UniProtKB-UniPathway"/>
</dbReference>
<dbReference type="PROSITE" id="PS51171">
    <property type="entry name" value="PREPHENATE_DEHYDR_3"/>
    <property type="match status" value="1"/>
</dbReference>
<accession>A0A1V2A990</accession>
<evidence type="ECO:0000256" key="4">
    <source>
        <dbReference type="ARBA" id="ARBA00022605"/>
    </source>
</evidence>
<dbReference type="GO" id="GO:0004664">
    <property type="term" value="F:prephenate dehydratase activity"/>
    <property type="evidence" value="ECO:0007669"/>
    <property type="project" value="UniProtKB-EC"/>
</dbReference>
<evidence type="ECO:0000259" key="10">
    <source>
        <dbReference type="PROSITE" id="PS51171"/>
    </source>
</evidence>
<keyword evidence="5" id="KW-0057">Aromatic amino acid biosynthesis</keyword>
<proteinExistence type="predicted"/>
<evidence type="ECO:0000256" key="3">
    <source>
        <dbReference type="ARBA" id="ARBA00021872"/>
    </source>
</evidence>
<feature type="domain" description="ACT" evidence="11">
    <location>
        <begin position="201"/>
        <end position="276"/>
    </location>
</feature>
<evidence type="ECO:0000256" key="2">
    <source>
        <dbReference type="ARBA" id="ARBA00013147"/>
    </source>
</evidence>
<evidence type="ECO:0000259" key="11">
    <source>
        <dbReference type="PROSITE" id="PS51671"/>
    </source>
</evidence>
<dbReference type="PANTHER" id="PTHR21022">
    <property type="entry name" value="PREPHENATE DEHYDRATASE P PROTEIN"/>
    <property type="match status" value="1"/>
</dbReference>
<dbReference type="Proteomes" id="UP000188613">
    <property type="component" value="Unassembled WGS sequence"/>
</dbReference>
<dbReference type="Gene3D" id="3.40.190.10">
    <property type="entry name" value="Periplasmic binding protein-like II"/>
    <property type="match status" value="2"/>
</dbReference>
<dbReference type="CDD" id="cd04905">
    <property type="entry name" value="ACT_CM-PDT"/>
    <property type="match status" value="1"/>
</dbReference>
<dbReference type="UniPathway" id="UPA00121">
    <property type="reaction ID" value="UER00345"/>
</dbReference>
<name>A0A1V2A990_9BACI</name>
<dbReference type="SUPFAM" id="SSF53850">
    <property type="entry name" value="Periplasmic binding protein-like II"/>
    <property type="match status" value="1"/>
</dbReference>
<keyword evidence="7" id="KW-0456">Lyase</keyword>
<reference evidence="12 13" key="1">
    <citation type="submission" date="2016-12" db="EMBL/GenBank/DDBJ databases">
        <title>Domibacillus sp. SAB 38T whole genome sequencing.</title>
        <authorList>
            <person name="Verma A."/>
            <person name="Ojha A.K."/>
            <person name="Krishnamurthi S."/>
        </authorList>
    </citation>
    <scope>NUCLEOTIDE SEQUENCE [LARGE SCALE GENOMIC DNA]</scope>
    <source>
        <strain evidence="12 13">SAB 38</strain>
    </source>
</reference>
<evidence type="ECO:0000256" key="1">
    <source>
        <dbReference type="ARBA" id="ARBA00004741"/>
    </source>
</evidence>
<dbReference type="InterPro" id="IPR018528">
    <property type="entry name" value="Preph_deHydtase_CS"/>
</dbReference>
<dbReference type="EC" id="4.2.1.51" evidence="2"/>
<keyword evidence="13" id="KW-1185">Reference proteome</keyword>
<comment type="caution">
    <text evidence="12">The sequence shown here is derived from an EMBL/GenBank/DDBJ whole genome shotgun (WGS) entry which is preliminary data.</text>
</comment>
<evidence type="ECO:0000313" key="13">
    <source>
        <dbReference type="Proteomes" id="UP000188613"/>
    </source>
</evidence>
<dbReference type="NCBIfam" id="NF008865">
    <property type="entry name" value="PRK11898.1"/>
    <property type="match status" value="1"/>
</dbReference>
<dbReference type="FunFam" id="3.30.70.260:FF:000012">
    <property type="entry name" value="Prephenate dehydratase"/>
    <property type="match status" value="1"/>
</dbReference>
<keyword evidence="4" id="KW-0028">Amino-acid biosynthesis</keyword>
<dbReference type="GO" id="GO:0005737">
    <property type="term" value="C:cytoplasm"/>
    <property type="evidence" value="ECO:0007669"/>
    <property type="project" value="TreeGrafter"/>
</dbReference>
<dbReference type="PROSITE" id="PS51671">
    <property type="entry name" value="ACT"/>
    <property type="match status" value="1"/>
</dbReference>
<evidence type="ECO:0000256" key="7">
    <source>
        <dbReference type="ARBA" id="ARBA00023239"/>
    </source>
</evidence>
<sequence>MRKIAFLGPAATFTDIAVSDAFPEDERIPCVTIPECMDFVLEEKADLAVVPIENALEGTVNMTIDHLFHEANLTIVGELTAPIQQHLLVHPDHAEHWKDAVRILSHPHAIAQCHKFLSSEFYGVPSQQMTSTAAAAKYVSEHPEQCIAAIANSLSAKEYGLVTVQADIHDFNFNHTRFLVLSKTHEELTFPLPKTGGKTTIVVTLPTDRPGTLHQVLATFAWRNLNLGKIESRPLKTGLGNYFFIIDVAQRIDDVLVPGAFAEMEALGCTVQVLGSYYGYEVGQAKNKV</sequence>
<dbReference type="SUPFAM" id="SSF55021">
    <property type="entry name" value="ACT-like"/>
    <property type="match status" value="1"/>
</dbReference>
<comment type="pathway">
    <text evidence="1">Amino-acid biosynthesis; L-phenylalanine biosynthesis; phenylpyruvate from prephenate: step 1/1.</text>
</comment>
<comment type="catalytic activity">
    <reaction evidence="8">
        <text>prephenate + H(+) = 3-phenylpyruvate + CO2 + H2O</text>
        <dbReference type="Rhea" id="RHEA:21648"/>
        <dbReference type="ChEBI" id="CHEBI:15377"/>
        <dbReference type="ChEBI" id="CHEBI:15378"/>
        <dbReference type="ChEBI" id="CHEBI:16526"/>
        <dbReference type="ChEBI" id="CHEBI:18005"/>
        <dbReference type="ChEBI" id="CHEBI:29934"/>
        <dbReference type="EC" id="4.2.1.51"/>
    </reaction>
</comment>
<feature type="site" description="Essential for prephenate dehydratase activity" evidence="9">
    <location>
        <position position="176"/>
    </location>
</feature>
<gene>
    <name evidence="12" type="ORF">BTO28_06325</name>
</gene>
<keyword evidence="6" id="KW-0584">Phenylalanine biosynthesis</keyword>
<evidence type="ECO:0000256" key="9">
    <source>
        <dbReference type="PIRSR" id="PIRSR001500-2"/>
    </source>
</evidence>
<dbReference type="RefSeq" id="WP_076764691.1">
    <property type="nucleotide sequence ID" value="NZ_MSFI01000009.1"/>
</dbReference>
<dbReference type="OrthoDB" id="9802281at2"/>
<dbReference type="EMBL" id="MSFI01000009">
    <property type="protein sequence ID" value="OMP67558.1"/>
    <property type="molecule type" value="Genomic_DNA"/>
</dbReference>
<feature type="domain" description="Prephenate dehydratase" evidence="10">
    <location>
        <begin position="3"/>
        <end position="183"/>
    </location>
</feature>
<evidence type="ECO:0000256" key="5">
    <source>
        <dbReference type="ARBA" id="ARBA00023141"/>
    </source>
</evidence>
<dbReference type="PANTHER" id="PTHR21022:SF19">
    <property type="entry name" value="PREPHENATE DEHYDRATASE-RELATED"/>
    <property type="match status" value="1"/>
</dbReference>
<dbReference type="STRING" id="1714355.BTO28_06325"/>
<dbReference type="InterPro" id="IPR008242">
    <property type="entry name" value="Chor_mutase/pphenate_deHydtase"/>
</dbReference>
<dbReference type="InterPro" id="IPR002912">
    <property type="entry name" value="ACT_dom"/>
</dbReference>
<evidence type="ECO:0000256" key="6">
    <source>
        <dbReference type="ARBA" id="ARBA00023222"/>
    </source>
</evidence>
<dbReference type="Gene3D" id="3.30.70.260">
    <property type="match status" value="1"/>
</dbReference>
<organism evidence="12 13">
    <name type="scientific">Domibacillus epiphyticus</name>
    <dbReference type="NCBI Taxonomy" id="1714355"/>
    <lineage>
        <taxon>Bacteria</taxon>
        <taxon>Bacillati</taxon>
        <taxon>Bacillota</taxon>
        <taxon>Bacilli</taxon>
        <taxon>Bacillales</taxon>
        <taxon>Bacillaceae</taxon>
        <taxon>Domibacillus</taxon>
    </lineage>
</organism>
<dbReference type="InterPro" id="IPR045865">
    <property type="entry name" value="ACT-like_dom_sf"/>
</dbReference>
<evidence type="ECO:0000313" key="12">
    <source>
        <dbReference type="EMBL" id="OMP67558.1"/>
    </source>
</evidence>
<dbReference type="AlphaFoldDB" id="A0A1V2A990"/>